<comment type="caution">
    <text evidence="2">The sequence shown here is derived from an EMBL/GenBank/DDBJ whole genome shotgun (WGS) entry which is preliminary data.</text>
</comment>
<dbReference type="EMBL" id="SNQI01000005">
    <property type="protein sequence ID" value="TEW72546.1"/>
    <property type="molecule type" value="Genomic_DNA"/>
</dbReference>
<protein>
    <submittedName>
        <fullName evidence="2">Uncharacterized protein</fullName>
    </submittedName>
</protein>
<keyword evidence="1" id="KW-0812">Transmembrane</keyword>
<gene>
    <name evidence="2" type="ORF">E2488_13940</name>
</gene>
<reference evidence="2 3" key="1">
    <citation type="journal article" date="2011" name="J. Microbiol.">
        <title>Gramella jeungdoensis sp. nov., isolated from a solar saltern in Korea.</title>
        <authorList>
            <person name="Joung Y."/>
            <person name="Kim H."/>
            <person name="Jang T."/>
            <person name="Ahn T.S."/>
            <person name="Joh K."/>
        </authorList>
    </citation>
    <scope>NUCLEOTIDE SEQUENCE [LARGE SCALE GENOMIC DNA]</scope>
    <source>
        <strain evidence="2 3">KCTC 23123</strain>
    </source>
</reference>
<keyword evidence="1" id="KW-1133">Transmembrane helix</keyword>
<keyword evidence="1" id="KW-0472">Membrane</keyword>
<proteinExistence type="predicted"/>
<dbReference type="AlphaFoldDB" id="A0A4Y8APP3"/>
<dbReference type="OrthoDB" id="1247025at2"/>
<organism evidence="2 3">
    <name type="scientific">Gramella jeungdoensis</name>
    <dbReference type="NCBI Taxonomy" id="708091"/>
    <lineage>
        <taxon>Bacteria</taxon>
        <taxon>Pseudomonadati</taxon>
        <taxon>Bacteroidota</taxon>
        <taxon>Flavobacteriia</taxon>
        <taxon>Flavobacteriales</taxon>
        <taxon>Flavobacteriaceae</taxon>
        <taxon>Christiangramia</taxon>
    </lineage>
</organism>
<accession>A0A4Y8APP3</accession>
<feature type="transmembrane region" description="Helical" evidence="1">
    <location>
        <begin position="44"/>
        <end position="65"/>
    </location>
</feature>
<dbReference type="RefSeq" id="WP_134248990.1">
    <property type="nucleotide sequence ID" value="NZ_SNQI01000005.1"/>
</dbReference>
<keyword evidence="3" id="KW-1185">Reference proteome</keyword>
<evidence type="ECO:0000256" key="1">
    <source>
        <dbReference type="SAM" id="Phobius"/>
    </source>
</evidence>
<sequence length="258" mass="28871">MEPYKFEENIKNKLERRTINPAKNSWDKLASSLDSKNEKKGTRVWYLLGVAVSIVGILFLVSTFFKKDIEKTTPIVVDSPIPEKEAATKVIVVETNSPENDTLNSIKTNDDASSLVVDSSKILISKSKNSSDETLETTKIPVTNTSDKIAVIKNEDSKKDNAITTVEDQEITALILQIEALKSEHLTVTDTDIDALLKDAQNKLALEKLFEDNTKTVNAYKLLQDVEADLDKSIRVKFLETLKLNFENIKTAIAQRNN</sequence>
<evidence type="ECO:0000313" key="3">
    <source>
        <dbReference type="Proteomes" id="UP000298517"/>
    </source>
</evidence>
<evidence type="ECO:0000313" key="2">
    <source>
        <dbReference type="EMBL" id="TEW72546.1"/>
    </source>
</evidence>
<dbReference type="Proteomes" id="UP000298517">
    <property type="component" value="Unassembled WGS sequence"/>
</dbReference>
<name>A0A4Y8APP3_9FLAO</name>